<dbReference type="GeneID" id="66073972"/>
<dbReference type="OrthoDB" id="2393824at2759"/>
<gene>
    <name evidence="2" type="ORF">E1B28_004896</name>
</gene>
<reference evidence="2" key="1">
    <citation type="journal article" date="2021" name="Genome Biol. Evol.">
        <title>The assembled and annotated genome of the fairy-ring fungus Marasmius oreades.</title>
        <authorList>
            <person name="Hiltunen M."/>
            <person name="Ament-Velasquez S.L."/>
            <person name="Johannesson H."/>
        </authorList>
    </citation>
    <scope>NUCLEOTIDE SEQUENCE</scope>
    <source>
        <strain evidence="2">03SP1</strain>
    </source>
</reference>
<dbReference type="EMBL" id="CM032182">
    <property type="protein sequence ID" value="KAG7097559.1"/>
    <property type="molecule type" value="Genomic_DNA"/>
</dbReference>
<feature type="region of interest" description="Disordered" evidence="1">
    <location>
        <begin position="762"/>
        <end position="802"/>
    </location>
</feature>
<feature type="compositionally biased region" description="Acidic residues" evidence="1">
    <location>
        <begin position="774"/>
        <end position="802"/>
    </location>
</feature>
<dbReference type="AlphaFoldDB" id="A0A9P8ADF9"/>
<organism evidence="2 3">
    <name type="scientific">Marasmius oreades</name>
    <name type="common">fairy-ring Marasmius</name>
    <dbReference type="NCBI Taxonomy" id="181124"/>
    <lineage>
        <taxon>Eukaryota</taxon>
        <taxon>Fungi</taxon>
        <taxon>Dikarya</taxon>
        <taxon>Basidiomycota</taxon>
        <taxon>Agaricomycotina</taxon>
        <taxon>Agaricomycetes</taxon>
        <taxon>Agaricomycetidae</taxon>
        <taxon>Agaricales</taxon>
        <taxon>Marasmiineae</taxon>
        <taxon>Marasmiaceae</taxon>
        <taxon>Marasmius</taxon>
    </lineage>
</organism>
<dbReference type="Proteomes" id="UP001049176">
    <property type="component" value="Chromosome 2"/>
</dbReference>
<name>A0A9P8ADF9_9AGAR</name>
<evidence type="ECO:0000313" key="3">
    <source>
        <dbReference type="Proteomes" id="UP001049176"/>
    </source>
</evidence>
<dbReference type="RefSeq" id="XP_043014029.1">
    <property type="nucleotide sequence ID" value="XM_043149423.1"/>
</dbReference>
<evidence type="ECO:0000256" key="1">
    <source>
        <dbReference type="SAM" id="MobiDB-lite"/>
    </source>
</evidence>
<proteinExistence type="predicted"/>
<dbReference type="KEGG" id="more:E1B28_004896"/>
<accession>A0A9P8ADF9</accession>
<evidence type="ECO:0000313" key="2">
    <source>
        <dbReference type="EMBL" id="KAG7097559.1"/>
    </source>
</evidence>
<keyword evidence="3" id="KW-1185">Reference proteome</keyword>
<sequence length="802" mass="90324">MMASLMSRYDLAAVESLLETIRTSSLFIAIVEGTQVTPVWEATPNPYIPKVPETTELVKALGLPKLPRSLEPPMILHNLGSFVYDTVLKSRIEGVFSGKNVFLFNASATGKTRITYEGLCRNWGFYFTSATDTARLGDPDLESIIGRIREDDQFTRLISPESDSGELLARNFALAHRYFSAILLARLLVFKLFLEAAVAHGLRHKHKSIWLRLQLGLWSKSPIIIDFCKLALELVDALPDKHDFDLAISETLSDIMAVQDITAESPVFIVLDEANAALKRLDQAFLDGDGNYYPELKVILRTWSTHLNHPRFAFVVAGTEIPFKYFTEDEWSGWVWTSDTGAFDNREEQRRYALSFLPSSFASSPSGQLLLDRIWKWTRGRYRITASLLSVFLEELFISPHQQLHSYISTLSGGYCPPGRNWGPDLCHRTPFSSVPFESLDSNRRLSLCMHQTVLSYLLQTGERNYFSVDDIVLVNKGFGRFVDTGCSLITIDEPFILAGAARWFRNLEHFLIMLDYFIEKIFEPTISSQHALGYVTLCLAATFDHRQDGRRIDEVFEFSKETKERIRYLYGCIVTPGRSRKKKARDTALMYSENPSAKIVHWSRSAQTTLSWIKDRSTPFCIHLVEDEAMLIFVIKTSKGERFWVFLRVLRPTDEEELAAKARALADSYHPRNVFQDSSPSDTEKALETLPNLSSLVGEMGVLRVLVSFTQTVDPSELGSDEASTVVTLNLKLIASCTEAYGLDMGVARAIGDAIMMNVVSSSGTPPEREWEAGGEDTEASSEDMEVSSEDTEASSDDLVY</sequence>
<comment type="caution">
    <text evidence="2">The sequence shown here is derived from an EMBL/GenBank/DDBJ whole genome shotgun (WGS) entry which is preliminary data.</text>
</comment>
<protein>
    <submittedName>
        <fullName evidence="2">Uncharacterized protein</fullName>
    </submittedName>
</protein>